<dbReference type="InterPro" id="IPR018764">
    <property type="entry name" value="RskA_C"/>
</dbReference>
<dbReference type="GO" id="GO:0016989">
    <property type="term" value="F:sigma factor antagonist activity"/>
    <property type="evidence" value="ECO:0007669"/>
    <property type="project" value="TreeGrafter"/>
</dbReference>
<proteinExistence type="predicted"/>
<evidence type="ECO:0000313" key="5">
    <source>
        <dbReference type="Proteomes" id="UP000019146"/>
    </source>
</evidence>
<dbReference type="KEGG" id="bcai:K788_0005097"/>
<sequence length="239" mass="25701">MNTPASTDDKDLRCAEYVLGVLSDEERREIELALQQEAGMAESLARWQARLMPLNEDVAEVTPPAHVWDRLQAQLGWTQTGRRANLWNSLLFWRWTGLASVVAACALAIVLTRTVMLHEAGAPRAGAQYLVATLERQGAGAAWTATVDAQHAQIVVVPPRDFAIAANHSTQMWMIPPGSKPVSLGVVDPQRPTIVHVAQDQLQQLGAQTTLAVSLEPQGGSPTGQPTGPVLAAGRVEGI</sequence>
<dbReference type="GO" id="GO:0006417">
    <property type="term" value="P:regulation of translation"/>
    <property type="evidence" value="ECO:0007669"/>
    <property type="project" value="TreeGrafter"/>
</dbReference>
<evidence type="ECO:0000256" key="2">
    <source>
        <dbReference type="SAM" id="Phobius"/>
    </source>
</evidence>
<dbReference type="PANTHER" id="PTHR37461">
    <property type="entry name" value="ANTI-SIGMA-K FACTOR RSKA"/>
    <property type="match status" value="1"/>
</dbReference>
<dbReference type="RefSeq" id="WP_035995886.1">
    <property type="nucleotide sequence ID" value="NZ_CP012748.1"/>
</dbReference>
<dbReference type="GeneID" id="69972989"/>
<dbReference type="PANTHER" id="PTHR37461:SF1">
    <property type="entry name" value="ANTI-SIGMA-K FACTOR RSKA"/>
    <property type="match status" value="1"/>
</dbReference>
<organism evidence="4 5">
    <name type="scientific">Paraburkholderia caribensis MBA4</name>
    <dbReference type="NCBI Taxonomy" id="1323664"/>
    <lineage>
        <taxon>Bacteria</taxon>
        <taxon>Pseudomonadati</taxon>
        <taxon>Pseudomonadota</taxon>
        <taxon>Betaproteobacteria</taxon>
        <taxon>Burkholderiales</taxon>
        <taxon>Burkholderiaceae</taxon>
        <taxon>Paraburkholderia</taxon>
    </lineage>
</organism>
<keyword evidence="2" id="KW-0472">Membrane</keyword>
<name>A0A0P0RKT7_9BURK</name>
<dbReference type="EMBL" id="CP012748">
    <property type="protein sequence ID" value="ALL69415.1"/>
    <property type="molecule type" value="Genomic_DNA"/>
</dbReference>
<dbReference type="Proteomes" id="UP000019146">
    <property type="component" value="Plasmid unnamed"/>
</dbReference>
<dbReference type="Pfam" id="PF10099">
    <property type="entry name" value="RskA_C"/>
    <property type="match status" value="1"/>
</dbReference>
<evidence type="ECO:0000313" key="4">
    <source>
        <dbReference type="EMBL" id="ALL69415.1"/>
    </source>
</evidence>
<geneLocation type="plasmid" evidence="5"/>
<feature type="domain" description="Anti-sigma K factor RskA C-terminal" evidence="3">
    <location>
        <begin position="101"/>
        <end position="230"/>
    </location>
</feature>
<accession>A0A0P0RKT7</accession>
<dbReference type="AlphaFoldDB" id="A0A0P0RKT7"/>
<evidence type="ECO:0000259" key="3">
    <source>
        <dbReference type="Pfam" id="PF10099"/>
    </source>
</evidence>
<dbReference type="InterPro" id="IPR051474">
    <property type="entry name" value="Anti-sigma-K/W_factor"/>
</dbReference>
<feature type="region of interest" description="Disordered" evidence="1">
    <location>
        <begin position="217"/>
        <end position="239"/>
    </location>
</feature>
<feature type="compositionally biased region" description="Low complexity" evidence="1">
    <location>
        <begin position="217"/>
        <end position="229"/>
    </location>
</feature>
<reference evidence="4 5" key="1">
    <citation type="journal article" date="2014" name="Genome Announc.">
        <title>Draft Genome Sequence of the Haloacid-Degrading Burkholderia caribensis Strain MBA4.</title>
        <authorList>
            <person name="Pan Y."/>
            <person name="Kong K.F."/>
            <person name="Tsang J.S."/>
        </authorList>
    </citation>
    <scope>NUCLEOTIDE SEQUENCE [LARGE SCALE GENOMIC DNA]</scope>
    <source>
        <strain evidence="4 5">MBA4</strain>
        <plasmid evidence="5">Plasmid</plasmid>
    </source>
</reference>
<feature type="transmembrane region" description="Helical" evidence="2">
    <location>
        <begin position="92"/>
        <end position="111"/>
    </location>
</feature>
<keyword evidence="4" id="KW-0614">Plasmid</keyword>
<keyword evidence="2" id="KW-0812">Transmembrane</keyword>
<keyword evidence="2" id="KW-1133">Transmembrane helix</keyword>
<gene>
    <name evidence="4" type="ORF">K788_0005097</name>
</gene>
<evidence type="ECO:0000256" key="1">
    <source>
        <dbReference type="SAM" id="MobiDB-lite"/>
    </source>
</evidence>
<protein>
    <recommendedName>
        <fullName evidence="3">Anti-sigma K factor RskA C-terminal domain-containing protein</fullName>
    </recommendedName>
</protein>
<dbReference type="GO" id="GO:0005886">
    <property type="term" value="C:plasma membrane"/>
    <property type="evidence" value="ECO:0007669"/>
    <property type="project" value="InterPro"/>
</dbReference>